<feature type="transmembrane region" description="Helical" evidence="1">
    <location>
        <begin position="30"/>
        <end position="51"/>
    </location>
</feature>
<dbReference type="STRING" id="641524.ADICYQ_3454"/>
<sequence>MSALLLPGLLFCLGAYFILAIVYSPERKWFFQVSLPVLAYLSLIFSGMFVASSRDVDLMPEHLVHFPKIKTI</sequence>
<organism evidence="2 3">
    <name type="scientific">Cyclobacterium qasimii M12-11B</name>
    <dbReference type="NCBI Taxonomy" id="641524"/>
    <lineage>
        <taxon>Bacteria</taxon>
        <taxon>Pseudomonadati</taxon>
        <taxon>Bacteroidota</taxon>
        <taxon>Cytophagia</taxon>
        <taxon>Cytophagales</taxon>
        <taxon>Cyclobacteriaceae</taxon>
        <taxon>Cyclobacterium</taxon>
    </lineage>
</organism>
<accession>S7VB16</accession>
<dbReference type="EMBL" id="ATNM01000123">
    <property type="protein sequence ID" value="EPR67430.1"/>
    <property type="molecule type" value="Genomic_DNA"/>
</dbReference>
<evidence type="ECO:0000256" key="1">
    <source>
        <dbReference type="SAM" id="Phobius"/>
    </source>
</evidence>
<gene>
    <name evidence="2" type="ORF">ADICYQ_3454</name>
</gene>
<keyword evidence="1" id="KW-0472">Membrane</keyword>
<evidence type="ECO:0000313" key="3">
    <source>
        <dbReference type="Proteomes" id="UP000014974"/>
    </source>
</evidence>
<dbReference type="Proteomes" id="UP000014974">
    <property type="component" value="Unassembled WGS sequence"/>
</dbReference>
<dbReference type="AlphaFoldDB" id="S7VB16"/>
<reference evidence="2 3" key="1">
    <citation type="journal article" date="2013" name="Genome Announc.">
        <title>Draft Genome Sequence of Cyclobacterium qasimii Strain M12-11BT, Isolated from Arctic Marine Sediment.</title>
        <authorList>
            <person name="Shivaji S."/>
            <person name="Ara S."/>
            <person name="Singh A."/>
            <person name="Kumar Pinnaka A."/>
        </authorList>
    </citation>
    <scope>NUCLEOTIDE SEQUENCE [LARGE SCALE GENOMIC DNA]</scope>
    <source>
        <strain evidence="2 3">M12-11B</strain>
    </source>
</reference>
<comment type="caution">
    <text evidence="2">The sequence shown here is derived from an EMBL/GenBank/DDBJ whole genome shotgun (WGS) entry which is preliminary data.</text>
</comment>
<protein>
    <submittedName>
        <fullName evidence="2">Uncharacterized protein</fullName>
    </submittedName>
</protein>
<keyword evidence="1" id="KW-0812">Transmembrane</keyword>
<keyword evidence="1" id="KW-1133">Transmembrane helix</keyword>
<name>S7VB16_9BACT</name>
<dbReference type="eggNOG" id="COG0658">
    <property type="taxonomic scope" value="Bacteria"/>
</dbReference>
<proteinExistence type="predicted"/>
<evidence type="ECO:0000313" key="2">
    <source>
        <dbReference type="EMBL" id="EPR67430.1"/>
    </source>
</evidence>